<dbReference type="EMBL" id="GBXM01070260">
    <property type="protein sequence ID" value="JAH38317.1"/>
    <property type="molecule type" value="Transcribed_RNA"/>
</dbReference>
<reference evidence="1" key="1">
    <citation type="submission" date="2014-11" db="EMBL/GenBank/DDBJ databases">
        <authorList>
            <person name="Amaro Gonzalez C."/>
        </authorList>
    </citation>
    <scope>NUCLEOTIDE SEQUENCE</scope>
</reference>
<protein>
    <submittedName>
        <fullName evidence="1">Uncharacterized protein</fullName>
    </submittedName>
</protein>
<organism evidence="1">
    <name type="scientific">Anguilla anguilla</name>
    <name type="common">European freshwater eel</name>
    <name type="synonym">Muraena anguilla</name>
    <dbReference type="NCBI Taxonomy" id="7936"/>
    <lineage>
        <taxon>Eukaryota</taxon>
        <taxon>Metazoa</taxon>
        <taxon>Chordata</taxon>
        <taxon>Craniata</taxon>
        <taxon>Vertebrata</taxon>
        <taxon>Euteleostomi</taxon>
        <taxon>Actinopterygii</taxon>
        <taxon>Neopterygii</taxon>
        <taxon>Teleostei</taxon>
        <taxon>Anguilliformes</taxon>
        <taxon>Anguillidae</taxon>
        <taxon>Anguilla</taxon>
    </lineage>
</organism>
<dbReference type="AlphaFoldDB" id="A0A0E9SAS7"/>
<sequence length="67" mass="7881">MEPQRHVSHACFSNAKIVSKMHLMYRIDIIFLIREHSCNMICKNSQSCGMFQVFVVISQIIYVYLDI</sequence>
<reference evidence="1" key="2">
    <citation type="journal article" date="2015" name="Fish Shellfish Immunol.">
        <title>Early steps in the European eel (Anguilla anguilla)-Vibrio vulnificus interaction in the gills: Role of the RtxA13 toxin.</title>
        <authorList>
            <person name="Callol A."/>
            <person name="Pajuelo D."/>
            <person name="Ebbesson L."/>
            <person name="Teles M."/>
            <person name="MacKenzie S."/>
            <person name="Amaro C."/>
        </authorList>
    </citation>
    <scope>NUCLEOTIDE SEQUENCE</scope>
</reference>
<accession>A0A0E9SAS7</accession>
<proteinExistence type="predicted"/>
<name>A0A0E9SAS7_ANGAN</name>
<evidence type="ECO:0000313" key="1">
    <source>
        <dbReference type="EMBL" id="JAH38317.1"/>
    </source>
</evidence>